<dbReference type="Proteomes" id="UP000754495">
    <property type="component" value="Unassembled WGS sequence"/>
</dbReference>
<feature type="transmembrane region" description="Helical" evidence="8">
    <location>
        <begin position="164"/>
        <end position="187"/>
    </location>
</feature>
<evidence type="ECO:0000256" key="5">
    <source>
        <dbReference type="ARBA" id="ARBA00022989"/>
    </source>
</evidence>
<dbReference type="RefSeq" id="WP_167113374.1">
    <property type="nucleotide sequence ID" value="NZ_JAANOU010000001.1"/>
</dbReference>
<dbReference type="PANTHER" id="PTHR42718">
    <property type="entry name" value="MAJOR FACILITATOR SUPERFAMILY MULTIDRUG TRANSPORTER MFSC"/>
    <property type="match status" value="1"/>
</dbReference>
<evidence type="ECO:0000256" key="4">
    <source>
        <dbReference type="ARBA" id="ARBA00022692"/>
    </source>
</evidence>
<feature type="transmembrane region" description="Helical" evidence="8">
    <location>
        <begin position="259"/>
        <end position="279"/>
    </location>
</feature>
<feature type="transmembrane region" description="Helical" evidence="8">
    <location>
        <begin position="193"/>
        <end position="211"/>
    </location>
</feature>
<dbReference type="InterPro" id="IPR011701">
    <property type="entry name" value="MFS"/>
</dbReference>
<dbReference type="Gene3D" id="2.60.40.1120">
    <property type="entry name" value="Carboxypeptidase-like, regulatory domain"/>
    <property type="match status" value="3"/>
</dbReference>
<dbReference type="Pfam" id="PF13620">
    <property type="entry name" value="CarboxypepD_reg"/>
    <property type="match status" value="2"/>
</dbReference>
<dbReference type="SUPFAM" id="SSF49464">
    <property type="entry name" value="Carboxypeptidase regulatory domain-like"/>
    <property type="match status" value="1"/>
</dbReference>
<keyword evidence="3" id="KW-1003">Cell membrane</keyword>
<name>A0ABX0STB8_9PSEU</name>
<dbReference type="CDD" id="cd17321">
    <property type="entry name" value="MFS_MMR_MDR_like"/>
    <property type="match status" value="1"/>
</dbReference>
<dbReference type="InterPro" id="IPR036259">
    <property type="entry name" value="MFS_trans_sf"/>
</dbReference>
<keyword evidence="6 8" id="KW-0472">Membrane</keyword>
<evidence type="ECO:0000313" key="11">
    <source>
        <dbReference type="Proteomes" id="UP000754495"/>
    </source>
</evidence>
<feature type="transmembrane region" description="Helical" evidence="8">
    <location>
        <begin position="340"/>
        <end position="359"/>
    </location>
</feature>
<evidence type="ECO:0000256" key="3">
    <source>
        <dbReference type="ARBA" id="ARBA00022475"/>
    </source>
</evidence>
<dbReference type="SUPFAM" id="SSF103473">
    <property type="entry name" value="MFS general substrate transporter"/>
    <property type="match status" value="2"/>
</dbReference>
<protein>
    <submittedName>
        <fullName evidence="10">EmrB/QacA subfamily drug resistance transporter</fullName>
    </submittedName>
</protein>
<feature type="transmembrane region" description="Helical" evidence="8">
    <location>
        <begin position="396"/>
        <end position="414"/>
    </location>
</feature>
<accession>A0ABX0STB8</accession>
<keyword evidence="2" id="KW-0813">Transport</keyword>
<evidence type="ECO:0000256" key="7">
    <source>
        <dbReference type="SAM" id="MobiDB-lite"/>
    </source>
</evidence>
<keyword evidence="5 8" id="KW-1133">Transmembrane helix</keyword>
<feature type="transmembrane region" description="Helical" evidence="8">
    <location>
        <begin position="371"/>
        <end position="390"/>
    </location>
</feature>
<keyword evidence="4 8" id="KW-0812">Transmembrane</keyword>
<gene>
    <name evidence="10" type="ORF">FHX46_002420</name>
</gene>
<feature type="domain" description="Major facilitator superfamily (MFS) profile" evidence="9">
    <location>
        <begin position="29"/>
        <end position="504"/>
    </location>
</feature>
<feature type="region of interest" description="Disordered" evidence="7">
    <location>
        <begin position="593"/>
        <end position="619"/>
    </location>
</feature>
<evidence type="ECO:0000256" key="8">
    <source>
        <dbReference type="SAM" id="Phobius"/>
    </source>
</evidence>
<evidence type="ECO:0000256" key="6">
    <source>
        <dbReference type="ARBA" id="ARBA00023136"/>
    </source>
</evidence>
<sequence length="861" mass="88791">MEVQSAPQTQAGTPRHRPPALGPHYKWIALSNTTLGMLMATINSSIVLIALPDIFRGIDINPLEPSNTSYLLWMMMGFLVVTAVLVVGFGRLGDMYGRVRMYNLGFAVFAVSSIFLAVTWMSGGAAAIWMIAWRIVQGIGGAFLMANSSAILTDAFPKHQRGMALGINGVAAIAGSFLGLVIGGLLGPVEWRLVFLVSVPFGVFGTIWAYLKLKDTSERHRARMDWWGNLTFAVGLIAVLVGITYGIQPYGGHTMGWTSPFVLSCLIGGVVVLLIFCLIETRVANPLFNLGLFKIRAFTFGNLANLLASLGRGGLQFVLIIWLQGIWLPQHGYSFEQTPLWAGIYMLPLTVGFLIAAPVSGIISDRIGGRLLSTGGMLLTAVSFILLEVLPVNFNYWGFAAILLLNGLGMGLFTSPNRAEVMNSLPNNARGAGAGMTATFQNSAMVLSIGFFFSLMIAGLADHLPSAMAQGLTAHGVPTADANQIAVLPPVGVLFAAFLGYNPIEQLLGGVLPTLPPDQAAYLTGRSFFPQLISGPFADGLTAAFWFAIIASVVAAAASWFTGRSPKTAPGQPHETAGSELAAAAGEVVDVTGDETGAAGPGRISGRLRTAGGSAPPGGVVTVTGPDGTQAGRTRAGADGGYVVSGLPPGTYTVIVTAPGFRPEAAAVTVTGSGAVRDFVVAGGGTVTGIVRLSPGGAGAGDTAVVATGGDGQVLGRTLTLADGTFQLTGLPAGEVTVTAHLDGHRPAAATVVVSGTEPAVADLLVQAAGTLHGTVTGPDGRPVPGARVEVSTAAGELAATAVSDELGGYEVTGLPPGDYSVVTSLFEPAVRQVDLTGGESATVDIDLHALHAGRPEQARS</sequence>
<reference evidence="10 11" key="1">
    <citation type="submission" date="2020-03" db="EMBL/GenBank/DDBJ databases">
        <title>Sequencing the genomes of 1000 actinobacteria strains.</title>
        <authorList>
            <person name="Klenk H.-P."/>
        </authorList>
    </citation>
    <scope>NUCLEOTIDE SEQUENCE [LARGE SCALE GENOMIC DNA]</scope>
    <source>
        <strain evidence="10 11">DSM 45668</strain>
    </source>
</reference>
<dbReference type="SUPFAM" id="SSF49452">
    <property type="entry name" value="Starch-binding domain-like"/>
    <property type="match status" value="2"/>
</dbReference>
<proteinExistence type="predicted"/>
<feature type="transmembrane region" description="Helical" evidence="8">
    <location>
        <begin position="27"/>
        <end position="50"/>
    </location>
</feature>
<dbReference type="Pfam" id="PF07690">
    <property type="entry name" value="MFS_1"/>
    <property type="match status" value="2"/>
</dbReference>
<dbReference type="PROSITE" id="PS50850">
    <property type="entry name" value="MFS"/>
    <property type="match status" value="1"/>
</dbReference>
<evidence type="ECO:0000259" key="9">
    <source>
        <dbReference type="PROSITE" id="PS50850"/>
    </source>
</evidence>
<dbReference type="InterPro" id="IPR020846">
    <property type="entry name" value="MFS_dom"/>
</dbReference>
<dbReference type="InterPro" id="IPR013784">
    <property type="entry name" value="Carb-bd-like_fold"/>
</dbReference>
<dbReference type="Gene3D" id="1.20.1250.20">
    <property type="entry name" value="MFS general substrate transporter like domains"/>
    <property type="match status" value="2"/>
</dbReference>
<feature type="transmembrane region" description="Helical" evidence="8">
    <location>
        <begin position="70"/>
        <end position="89"/>
    </location>
</feature>
<feature type="transmembrane region" description="Helical" evidence="8">
    <location>
        <begin position="127"/>
        <end position="152"/>
    </location>
</feature>
<evidence type="ECO:0000256" key="1">
    <source>
        <dbReference type="ARBA" id="ARBA00004651"/>
    </source>
</evidence>
<dbReference type="InterPro" id="IPR008969">
    <property type="entry name" value="CarboxyPept-like_regulatory"/>
</dbReference>
<comment type="subcellular location">
    <subcellularLocation>
        <location evidence="1">Cell membrane</location>
        <topology evidence="1">Multi-pass membrane protein</topology>
    </subcellularLocation>
</comment>
<feature type="transmembrane region" description="Helical" evidence="8">
    <location>
        <begin position="101"/>
        <end position="121"/>
    </location>
</feature>
<feature type="transmembrane region" description="Helical" evidence="8">
    <location>
        <begin position="226"/>
        <end position="247"/>
    </location>
</feature>
<dbReference type="PANTHER" id="PTHR42718:SF46">
    <property type="entry name" value="BLR6921 PROTEIN"/>
    <property type="match status" value="1"/>
</dbReference>
<keyword evidence="11" id="KW-1185">Reference proteome</keyword>
<evidence type="ECO:0000256" key="2">
    <source>
        <dbReference type="ARBA" id="ARBA00022448"/>
    </source>
</evidence>
<organism evidence="10 11">
    <name type="scientific">Amycolatopsis viridis</name>
    <dbReference type="NCBI Taxonomy" id="185678"/>
    <lineage>
        <taxon>Bacteria</taxon>
        <taxon>Bacillati</taxon>
        <taxon>Actinomycetota</taxon>
        <taxon>Actinomycetes</taxon>
        <taxon>Pseudonocardiales</taxon>
        <taxon>Pseudonocardiaceae</taxon>
        <taxon>Amycolatopsis</taxon>
    </lineage>
</organism>
<feature type="transmembrane region" description="Helical" evidence="8">
    <location>
        <begin position="300"/>
        <end position="328"/>
    </location>
</feature>
<evidence type="ECO:0000313" key="10">
    <source>
        <dbReference type="EMBL" id="NIH79890.1"/>
    </source>
</evidence>
<dbReference type="EMBL" id="JAANOU010000001">
    <property type="protein sequence ID" value="NIH79890.1"/>
    <property type="molecule type" value="Genomic_DNA"/>
</dbReference>
<feature type="transmembrane region" description="Helical" evidence="8">
    <location>
        <begin position="543"/>
        <end position="562"/>
    </location>
</feature>
<comment type="caution">
    <text evidence="10">The sequence shown here is derived from an EMBL/GenBank/DDBJ whole genome shotgun (WGS) entry which is preliminary data.</text>
</comment>
<feature type="transmembrane region" description="Helical" evidence="8">
    <location>
        <begin position="444"/>
        <end position="461"/>
    </location>
</feature>